<proteinExistence type="predicted"/>
<name>A0A1M6HDV5_9FIRM</name>
<evidence type="ECO:0000313" key="1">
    <source>
        <dbReference type="EMBL" id="SHJ20361.1"/>
    </source>
</evidence>
<evidence type="ECO:0000313" key="2">
    <source>
        <dbReference type="Proteomes" id="UP000184442"/>
    </source>
</evidence>
<dbReference type="RefSeq" id="WP_073026757.1">
    <property type="nucleotide sequence ID" value="NZ_FQZS01000020.1"/>
</dbReference>
<dbReference type="Proteomes" id="UP000184442">
    <property type="component" value="Unassembled WGS sequence"/>
</dbReference>
<reference evidence="1 2" key="1">
    <citation type="submission" date="2016-11" db="EMBL/GenBank/DDBJ databases">
        <authorList>
            <person name="Jaros S."/>
            <person name="Januszkiewicz K."/>
            <person name="Wedrychowicz H."/>
        </authorList>
    </citation>
    <scope>NUCLEOTIDE SEQUENCE [LARGE SCALE GENOMIC DNA]</scope>
    <source>
        <strain evidence="1 2">DSM 19022</strain>
    </source>
</reference>
<organism evidence="1 2">
    <name type="scientific">Lutispora thermophila DSM 19022</name>
    <dbReference type="NCBI Taxonomy" id="1122184"/>
    <lineage>
        <taxon>Bacteria</taxon>
        <taxon>Bacillati</taxon>
        <taxon>Bacillota</taxon>
        <taxon>Clostridia</taxon>
        <taxon>Lutisporales</taxon>
        <taxon>Lutisporaceae</taxon>
        <taxon>Lutispora</taxon>
    </lineage>
</organism>
<dbReference type="OrthoDB" id="1988917at2"/>
<accession>A0A1M6HDV5</accession>
<protein>
    <submittedName>
        <fullName evidence="1">Uncharacterized protein</fullName>
    </submittedName>
</protein>
<dbReference type="EMBL" id="FQZS01000020">
    <property type="protein sequence ID" value="SHJ20361.1"/>
    <property type="molecule type" value="Genomic_DNA"/>
</dbReference>
<gene>
    <name evidence="1" type="ORF">SAMN02745176_02764</name>
</gene>
<dbReference type="AlphaFoldDB" id="A0A1M6HDV5"/>
<keyword evidence="2" id="KW-1185">Reference proteome</keyword>
<sequence>MIEQLDFAEPFFSVDYVENEDEYWVEKNSIIINLAERSQTIMYIKGIPIMPLKGTIAKGVYVKNIGQALVVKDYERCDLNDIQTIQAIKRTWKSLYECSGLERHKGLPYYKSPKFKVGEGRNHIEVNFCFVSEPLAPSGLHQLHDRDFDEVHAQIRGFGMMQKFVENDPNTYFGEYIMAPGIVHDKFYDETGYYPWHQYQSITPCVYCPIEIDR</sequence>